<protein>
    <recommendedName>
        <fullName evidence="3">Flagellar FliJ protein</fullName>
    </recommendedName>
</protein>
<keyword evidence="7" id="KW-1005">Bacterial flagellum biogenesis</keyword>
<dbReference type="InterPro" id="IPR012823">
    <property type="entry name" value="Flagell_FliJ"/>
</dbReference>
<dbReference type="GO" id="GO:0071973">
    <property type="term" value="P:bacterial-type flagellum-dependent cell motility"/>
    <property type="evidence" value="ECO:0007669"/>
    <property type="project" value="InterPro"/>
</dbReference>
<keyword evidence="8" id="KW-0653">Protein transport</keyword>
<evidence type="ECO:0000256" key="8">
    <source>
        <dbReference type="ARBA" id="ARBA00022927"/>
    </source>
</evidence>
<feature type="coiled-coil region" evidence="11">
    <location>
        <begin position="19"/>
        <end position="133"/>
    </location>
</feature>
<dbReference type="STRING" id="633697.EubceDRAFT1_0699"/>
<evidence type="ECO:0000256" key="9">
    <source>
        <dbReference type="ARBA" id="ARBA00023136"/>
    </source>
</evidence>
<comment type="similarity">
    <text evidence="2">Belongs to the FliJ family.</text>
</comment>
<evidence type="ECO:0000256" key="10">
    <source>
        <dbReference type="ARBA" id="ARBA00023225"/>
    </source>
</evidence>
<dbReference type="AlphaFoldDB" id="I5ARW5"/>
<keyword evidence="9" id="KW-0472">Membrane</keyword>
<keyword evidence="6" id="KW-0145">Chemotaxis</keyword>
<dbReference type="eggNOG" id="COG2882">
    <property type="taxonomic scope" value="Bacteria"/>
</dbReference>
<proteinExistence type="inferred from homology"/>
<dbReference type="GO" id="GO:0005886">
    <property type="term" value="C:plasma membrane"/>
    <property type="evidence" value="ECO:0007669"/>
    <property type="project" value="UniProtKB-SubCell"/>
</dbReference>
<name>I5ARW5_EUBC6</name>
<dbReference type="InterPro" id="IPR053716">
    <property type="entry name" value="Flag_assembly_chemotaxis_eff"/>
</dbReference>
<evidence type="ECO:0000256" key="5">
    <source>
        <dbReference type="ARBA" id="ARBA00022475"/>
    </source>
</evidence>
<keyword evidence="4" id="KW-0813">Transport</keyword>
<keyword evidence="12" id="KW-0966">Cell projection</keyword>
<evidence type="ECO:0000313" key="13">
    <source>
        <dbReference type="Proteomes" id="UP000005753"/>
    </source>
</evidence>
<organism evidence="12 13">
    <name type="scientific">Eubacterium cellulosolvens (strain ATCC 43171 / JCM 9499 / 6)</name>
    <name type="common">Cillobacterium cellulosolvens</name>
    <dbReference type="NCBI Taxonomy" id="633697"/>
    <lineage>
        <taxon>Bacteria</taxon>
        <taxon>Bacillati</taxon>
        <taxon>Bacillota</taxon>
        <taxon>Clostridia</taxon>
        <taxon>Eubacteriales</taxon>
        <taxon>Eubacteriaceae</taxon>
        <taxon>Eubacterium</taxon>
    </lineage>
</organism>
<dbReference type="GO" id="GO:0044781">
    <property type="term" value="P:bacterial-type flagellum organization"/>
    <property type="evidence" value="ECO:0007669"/>
    <property type="project" value="UniProtKB-KW"/>
</dbReference>
<evidence type="ECO:0000256" key="6">
    <source>
        <dbReference type="ARBA" id="ARBA00022500"/>
    </source>
</evidence>
<keyword evidence="11" id="KW-0175">Coiled coil</keyword>
<sequence length="150" mass="17985">MKKFVYSLEAVMNYKQQVLEAVKEEYAKRLEKVAAKNQEIENMKQRQQSLAEAFDEVKHSGAEIERFLMYSELIAKLQREIEYQYKLLAELEEKAEEKKIEVVEAHIDLNKYIRLRERKLQEYKHEVQKDEEAFIEEFVANASSRKILDH</sequence>
<dbReference type="NCBIfam" id="TIGR02473">
    <property type="entry name" value="flagell_FliJ"/>
    <property type="match status" value="1"/>
</dbReference>
<dbReference type="EMBL" id="CM001487">
    <property type="protein sequence ID" value="EIM56538.1"/>
    <property type="molecule type" value="Genomic_DNA"/>
</dbReference>
<keyword evidence="13" id="KW-1185">Reference proteome</keyword>
<keyword evidence="12" id="KW-0282">Flagellum</keyword>
<accession>I5ARW5</accession>
<dbReference type="GO" id="GO:0006935">
    <property type="term" value="P:chemotaxis"/>
    <property type="evidence" value="ECO:0007669"/>
    <property type="project" value="UniProtKB-KW"/>
</dbReference>
<reference evidence="12 13" key="1">
    <citation type="submission" date="2010-08" db="EMBL/GenBank/DDBJ databases">
        <authorList>
            <consortium name="US DOE Joint Genome Institute (JGI-PGF)"/>
            <person name="Lucas S."/>
            <person name="Copeland A."/>
            <person name="Lapidus A."/>
            <person name="Cheng J.-F."/>
            <person name="Bruce D."/>
            <person name="Goodwin L."/>
            <person name="Pitluck S."/>
            <person name="Land M.L."/>
            <person name="Hauser L."/>
            <person name="Chang Y.-J."/>
            <person name="Anderson I.J."/>
            <person name="Johnson E."/>
            <person name="Mulhopadhyay B."/>
            <person name="Kyrpides N."/>
            <person name="Woyke T.J."/>
        </authorList>
    </citation>
    <scope>NUCLEOTIDE SEQUENCE [LARGE SCALE GENOMIC DNA]</scope>
    <source>
        <strain evidence="12 13">6</strain>
    </source>
</reference>
<dbReference type="Gene3D" id="1.10.287.1700">
    <property type="match status" value="1"/>
</dbReference>
<reference evidence="12 13" key="2">
    <citation type="submission" date="2012-02" db="EMBL/GenBank/DDBJ databases">
        <title>Improved High-Quality Draft sequence of Eubacterium cellulosolvens 6.</title>
        <authorList>
            <consortium name="US DOE Joint Genome Institute"/>
            <person name="Lucas S."/>
            <person name="Han J."/>
            <person name="Lapidus A."/>
            <person name="Cheng J.-F."/>
            <person name="Goodwin L."/>
            <person name="Pitluck S."/>
            <person name="Peters L."/>
            <person name="Mikhailova N."/>
            <person name="Gu W."/>
            <person name="Detter J.C."/>
            <person name="Han C."/>
            <person name="Tapia R."/>
            <person name="Land M."/>
            <person name="Hauser L."/>
            <person name="Kyrpides N."/>
            <person name="Ivanova N."/>
            <person name="Pagani I."/>
            <person name="Johnson E."/>
            <person name="Mukhopadhyay B."/>
            <person name="Anderson I."/>
            <person name="Woyke T."/>
        </authorList>
    </citation>
    <scope>NUCLEOTIDE SEQUENCE [LARGE SCALE GENOMIC DNA]</scope>
    <source>
        <strain evidence="12 13">6</strain>
    </source>
</reference>
<dbReference type="GO" id="GO:0009288">
    <property type="term" value="C:bacterial-type flagellum"/>
    <property type="evidence" value="ECO:0007669"/>
    <property type="project" value="InterPro"/>
</dbReference>
<evidence type="ECO:0000256" key="3">
    <source>
        <dbReference type="ARBA" id="ARBA00020392"/>
    </source>
</evidence>
<keyword evidence="12" id="KW-0969">Cilium</keyword>
<evidence type="ECO:0000256" key="1">
    <source>
        <dbReference type="ARBA" id="ARBA00004413"/>
    </source>
</evidence>
<evidence type="ECO:0000256" key="11">
    <source>
        <dbReference type="SAM" id="Coils"/>
    </source>
</evidence>
<evidence type="ECO:0000256" key="4">
    <source>
        <dbReference type="ARBA" id="ARBA00022448"/>
    </source>
</evidence>
<evidence type="ECO:0000256" key="7">
    <source>
        <dbReference type="ARBA" id="ARBA00022795"/>
    </source>
</evidence>
<dbReference type="Pfam" id="PF02050">
    <property type="entry name" value="FliJ"/>
    <property type="match status" value="1"/>
</dbReference>
<dbReference type="GO" id="GO:0015031">
    <property type="term" value="P:protein transport"/>
    <property type="evidence" value="ECO:0007669"/>
    <property type="project" value="UniProtKB-KW"/>
</dbReference>
<gene>
    <name evidence="12" type="ORF">EubceDRAFT1_0699</name>
</gene>
<evidence type="ECO:0000256" key="2">
    <source>
        <dbReference type="ARBA" id="ARBA00010004"/>
    </source>
</evidence>
<keyword evidence="10" id="KW-1006">Bacterial flagellum protein export</keyword>
<comment type="subcellular location">
    <subcellularLocation>
        <location evidence="1">Cell membrane</location>
        <topology evidence="1">Peripheral membrane protein</topology>
        <orientation evidence="1">Cytoplasmic side</orientation>
    </subcellularLocation>
</comment>
<dbReference type="HOGENOM" id="CLU_139638_4_0_9"/>
<dbReference type="Proteomes" id="UP000005753">
    <property type="component" value="Chromosome"/>
</dbReference>
<evidence type="ECO:0000313" key="12">
    <source>
        <dbReference type="EMBL" id="EIM56538.1"/>
    </source>
</evidence>
<keyword evidence="5" id="KW-1003">Cell membrane</keyword>